<feature type="compositionally biased region" description="Low complexity" evidence="16">
    <location>
        <begin position="2072"/>
        <end position="2082"/>
    </location>
</feature>
<feature type="region of interest" description="Disordered" evidence="16">
    <location>
        <begin position="88"/>
        <end position="206"/>
    </location>
</feature>
<feature type="transmembrane region" description="Helical" evidence="17">
    <location>
        <begin position="1611"/>
        <end position="1628"/>
    </location>
</feature>
<feature type="region of interest" description="Disordered" evidence="16">
    <location>
        <begin position="2028"/>
        <end position="2088"/>
    </location>
</feature>
<dbReference type="Gene3D" id="1.10.287.70">
    <property type="match status" value="4"/>
</dbReference>
<keyword evidence="2" id="KW-0813">Transport</keyword>
<dbReference type="Pfam" id="PF00520">
    <property type="entry name" value="Ion_trans"/>
    <property type="match status" value="4"/>
</dbReference>
<keyword evidence="6 17" id="KW-0812">Transmembrane</keyword>
<dbReference type="InterPro" id="IPR005821">
    <property type="entry name" value="Ion_trans_dom"/>
</dbReference>
<reference evidence="19 20" key="1">
    <citation type="submission" date="2015-12" db="EMBL/GenBank/DDBJ databases">
        <title>Draft genome sequence of Moniliophthora roreri, the causal agent of frosty pod rot of cacao.</title>
        <authorList>
            <person name="Aime M.C."/>
            <person name="Diaz-Valderrama J.R."/>
            <person name="Kijpornyongpan T."/>
            <person name="Phillips-Mora W."/>
        </authorList>
    </citation>
    <scope>NUCLEOTIDE SEQUENCE [LARGE SCALE GENOMIC DNA]</scope>
    <source>
        <strain evidence="19 20">MCA 2952</strain>
    </source>
</reference>
<feature type="transmembrane region" description="Helical" evidence="17">
    <location>
        <begin position="998"/>
        <end position="1018"/>
    </location>
</feature>
<keyword evidence="4" id="KW-0109">Calcium transport</keyword>
<keyword evidence="13" id="KW-0407">Ion channel</keyword>
<evidence type="ECO:0000256" key="6">
    <source>
        <dbReference type="ARBA" id="ARBA00022692"/>
    </source>
</evidence>
<evidence type="ECO:0000256" key="13">
    <source>
        <dbReference type="ARBA" id="ARBA00023303"/>
    </source>
</evidence>
<evidence type="ECO:0000313" key="20">
    <source>
        <dbReference type="Proteomes" id="UP000054988"/>
    </source>
</evidence>
<accession>A0A0W0G4Z1</accession>
<sequence>MSSLHQSGGGLSRNSSSSSAIDLTGTPAGIIASAPPSPSLDPTESDNSSVSRRRPNSSRGARTGQDPPHIDDLPKFELTQQALLQYQGDQNTSSNNSDDPFDSPTDDRFRFHTTSRRRYDSNSYSTAHSGPSTTSLLAGVGTRNSDEMEGQREDDEARLTTNMSRNPTEQAWQGDDMEQSAGASPRARRRTVRTYTGSSPSPLRKTGTVIKTVGSNLRRMSLRVVNLRGAGLENQIKLDDEDEKEDSGSLKREEGPITIPAFGSDMPLRGRTICCLGPSNRLRLALYNFLIHPFTEPVILLLIIVNAVVLTIQGAKSLSLADDDAEPPRMKGYFQAWEDYVLFALFVIFSIEAFARICVSGFLFDPDIPASTFFTAPLSSHPDMPVMAATQTTVPTSSNLARQASLTQGVGGPLSRGLTLTQRLDRLQRNLKRPWALPYSSEISGTSTHRDLPNTTSISSSSSLSSQPRRINFVQEKLVHAHNIIREPAQPTFLSNMLRSDRKNPGELISLPFRLSIRQISDKTSRNLPYLRQSWSRIDLVAILSFWVTFVLATTGVERGSKHIGIFRAMSVIRTARLLTITSGTTTIMHSLKTARPLLASVAYFFVFAMMLFSIIGVQSFKGSFRRSCSLLGVNGEEEIQLEQFCGGYIDSNTMQAIPFLMNNGEPSPSEPKGYICPLGQVCKENEINPNNNVESFDTIYYAAFQVIVAATANGWTPVMYSMIDSEFFVSSLFFICCVIILNFWLLNLFVAVITNTFSAIRAETKKSAFGAAELAPIPEDQDDDWPVDGRKNTQTNWLRTVYTYSKWFWVLLALTSLVLQATRTADVSETHAQLMSWGELAITALFDIEIIWRLVASLPDWRTFFAHGHNWLDLTLAVGSTVIQIPAIKNSMVYPWFTIFQLARFYRVILVVPRMKPLMLTVFGNMYGLVNMSLFLILVNYIAALVAIQLLRGDLSKDVSMNFSEIFISFLGVYQVFSSEDWTGLVYDAAEAETPLGQTAVIVIFFSAWLMFAYFIVMQMFIAVINENFQVAEEHKKSKQASQYWATHRVESGRSTWMRRLNPYRWVRANPVKVKVENLPSNLVLPMQKALVQDYAGPSRVDGGVNTDEATTGSSRRGMRHYTNKSLGTLQKLFAGDSKAEDFPLQTIKHTRNETLSEEMERHLELLASVNPETSNKADMDDAIHERRAQKADFIRDHPTYDKTFWVFSQKNPIRRLCQKAVAPANGPRIFGTPHSPTAHPVFQMIIFLVVIGGIVTEIIATPMYRRNFFAENGFNRNAWFDTAEAAFGLTLLLEFFIKIVADGFLFTPNAYIKSIWNIIDFFILAGLLVNVITGLIFIGGLTRLTRSLKALRVLRLITLFDRMRNSFQTLIISGASRIMDAAILAILYMIPYAVWGLNIFAGQMNQCNDENVQDRSECVGEFVTSVVGDDKFGFPVPRAWDNPSPSTTFSFDNFRSSLLILFEIVSLEGWIDVMNTATSIVGKNDQPQTNVSEWNALFFLIYHLVGGVVILTLFISIIIGNFSSRTGTAFLTQAQREWIDLQKLFQRQRPSKRPQKKPAGFRGWCFDRAVSKHGWWSRGMTFMFGLHVIVLMTQTYTMQNVADALRNDFFLAITFIYIVDVLVRLTGLGWNSFRANGWNLFDVVVTTGSFATTFIARFGTSSFVASQLQKLFLVSIAFKLVQRSNSLNKLFKTAIASLPTILSLLLLWLILFGFFAILKVEVFGLTKWGGAENHNQNYASVSSALVMLSFMSTGEGWNQFMHDYAVVYPRCTNASELDSESDCGSIGWSFTLFIMWNILSMYIFVNLFTGVVVESFSYVFQTTGGAKSITREQMRSFKKIWAEYANPKTGNLEPQNFVRFFGKLNGVFEVRIYPTEWNIPNIVAACRDTSSSEPSWTRPRVYEGIDLTKLERALNTIDYSAIRKRRAVYSRLYHEATITHRGEGISFTKMLILLAHHKLIVDHEALVLNDLVLRTETNKLVTDLVNLDRVHSLLKTITCRRRFLAHLEQKRISRLDVSQDVPAIVIDSMPGSPQSTRDISSMYDSAPSSPTPDRRQFRPDMSPLSLDRLSISSPGSGLQRSSRRGSDLSMLSADLGYRYPRDSMSEDDPQLVLSSMQNSIWGDMMSEAIREEDKR</sequence>
<comment type="subcellular location">
    <subcellularLocation>
        <location evidence="1">Cell membrane</location>
        <topology evidence="1">Multi-pass membrane protein</topology>
    </subcellularLocation>
</comment>
<evidence type="ECO:0000256" key="15">
    <source>
        <dbReference type="ARBA" id="ARBA00067459"/>
    </source>
</evidence>
<dbReference type="Proteomes" id="UP000054988">
    <property type="component" value="Unassembled WGS sequence"/>
</dbReference>
<evidence type="ECO:0000256" key="2">
    <source>
        <dbReference type="ARBA" id="ARBA00022448"/>
    </source>
</evidence>
<feature type="transmembrane region" description="Helical" evidence="17">
    <location>
        <begin position="933"/>
        <end position="953"/>
    </location>
</feature>
<dbReference type="eggNOG" id="KOG2301">
    <property type="taxonomic scope" value="Eukaryota"/>
</dbReference>
<feature type="transmembrane region" description="Helical" evidence="17">
    <location>
        <begin position="1287"/>
        <end position="1308"/>
    </location>
</feature>
<evidence type="ECO:0000256" key="11">
    <source>
        <dbReference type="ARBA" id="ARBA00023136"/>
    </source>
</evidence>
<feature type="compositionally biased region" description="Basic and acidic residues" evidence="16">
    <location>
        <begin position="144"/>
        <end position="158"/>
    </location>
</feature>
<dbReference type="InterPro" id="IPR050599">
    <property type="entry name" value="VDCC_alpha-1_subunit"/>
</dbReference>
<feature type="transmembrane region" description="Helical" evidence="17">
    <location>
        <begin position="1383"/>
        <end position="1403"/>
    </location>
</feature>
<keyword evidence="5" id="KW-0107">Calcium channel</keyword>
<keyword evidence="10" id="KW-0406">Ion transport</keyword>
<feature type="domain" description="Ion transport" evidence="18">
    <location>
        <begin position="529"/>
        <end position="765"/>
    </location>
</feature>
<keyword evidence="11 17" id="KW-0472">Membrane</keyword>
<evidence type="ECO:0000256" key="5">
    <source>
        <dbReference type="ARBA" id="ARBA00022673"/>
    </source>
</evidence>
<feature type="region of interest" description="Disordered" evidence="16">
    <location>
        <begin position="445"/>
        <end position="464"/>
    </location>
</feature>
<feature type="compositionally biased region" description="Basic and acidic residues" evidence="16">
    <location>
        <begin position="246"/>
        <end position="255"/>
    </location>
</feature>
<evidence type="ECO:0000256" key="16">
    <source>
        <dbReference type="SAM" id="MobiDB-lite"/>
    </source>
</evidence>
<keyword evidence="7" id="KW-0106">Calcium</keyword>
<feature type="transmembrane region" description="Helical" evidence="17">
    <location>
        <begin position="700"/>
        <end position="721"/>
    </location>
</feature>
<feature type="compositionally biased region" description="Polar residues" evidence="16">
    <location>
        <begin position="121"/>
        <end position="136"/>
    </location>
</feature>
<feature type="compositionally biased region" description="Polar residues" evidence="16">
    <location>
        <begin position="159"/>
        <end position="171"/>
    </location>
</feature>
<feature type="transmembrane region" description="Helical" evidence="17">
    <location>
        <begin position="1695"/>
        <end position="1720"/>
    </location>
</feature>
<keyword evidence="9 17" id="KW-1133">Transmembrane helix</keyword>
<dbReference type="GO" id="GO:0008331">
    <property type="term" value="F:high voltage-gated calcium channel activity"/>
    <property type="evidence" value="ECO:0007669"/>
    <property type="project" value="TreeGrafter"/>
</dbReference>
<evidence type="ECO:0000259" key="18">
    <source>
        <dbReference type="Pfam" id="PF00520"/>
    </source>
</evidence>
<feature type="domain" description="Ion transport" evidence="18">
    <location>
        <begin position="804"/>
        <end position="1037"/>
    </location>
</feature>
<evidence type="ECO:0000256" key="3">
    <source>
        <dbReference type="ARBA" id="ARBA00022475"/>
    </source>
</evidence>
<comment type="similarity">
    <text evidence="14">Belongs to the calcium channel alpha-1 subunit (TC 1.A.1.11) family.</text>
</comment>
<evidence type="ECO:0000256" key="4">
    <source>
        <dbReference type="ARBA" id="ARBA00022568"/>
    </source>
</evidence>
<feature type="transmembrane region" description="Helical" evidence="17">
    <location>
        <begin position="1247"/>
        <end position="1267"/>
    </location>
</feature>
<feature type="domain" description="Ion transport" evidence="18">
    <location>
        <begin position="1241"/>
        <end position="1528"/>
    </location>
</feature>
<feature type="transmembrane region" description="Helical" evidence="17">
    <location>
        <begin position="1320"/>
        <end position="1340"/>
    </location>
</feature>
<feature type="transmembrane region" description="Helical" evidence="17">
    <location>
        <begin position="298"/>
        <end position="319"/>
    </location>
</feature>
<feature type="transmembrane region" description="Helical" evidence="17">
    <location>
        <begin position="733"/>
        <end position="758"/>
    </location>
</feature>
<dbReference type="PANTHER" id="PTHR45628:SF7">
    <property type="entry name" value="VOLTAGE-DEPENDENT CALCIUM CHANNEL TYPE A SUBUNIT ALPHA-1"/>
    <property type="match status" value="1"/>
</dbReference>
<keyword evidence="12" id="KW-0325">Glycoprotein</keyword>
<feature type="transmembrane region" description="Helical" evidence="17">
    <location>
        <begin position="1498"/>
        <end position="1521"/>
    </location>
</feature>
<evidence type="ECO:0000256" key="8">
    <source>
        <dbReference type="ARBA" id="ARBA00022882"/>
    </source>
</evidence>
<gene>
    <name evidence="19" type="ORF">WG66_3778</name>
</gene>
<dbReference type="InterPro" id="IPR027359">
    <property type="entry name" value="Volt_channel_dom_sf"/>
</dbReference>
<feature type="region of interest" description="Disordered" evidence="16">
    <location>
        <begin position="1"/>
        <end position="73"/>
    </location>
</feature>
<keyword evidence="8" id="KW-0851">Voltage-gated channel</keyword>
<feature type="domain" description="Ion transport" evidence="18">
    <location>
        <begin position="1577"/>
        <end position="1823"/>
    </location>
</feature>
<keyword evidence="3" id="KW-1003">Cell membrane</keyword>
<evidence type="ECO:0000313" key="19">
    <source>
        <dbReference type="EMBL" id="KTB43644.1"/>
    </source>
</evidence>
<dbReference type="GO" id="GO:0005891">
    <property type="term" value="C:voltage-gated calcium channel complex"/>
    <property type="evidence" value="ECO:0007669"/>
    <property type="project" value="TreeGrafter"/>
</dbReference>
<feature type="transmembrane region" description="Helical" evidence="17">
    <location>
        <begin position="1640"/>
        <end position="1658"/>
    </location>
</feature>
<evidence type="ECO:0000256" key="1">
    <source>
        <dbReference type="ARBA" id="ARBA00004651"/>
    </source>
</evidence>
<dbReference type="Gene3D" id="1.20.120.350">
    <property type="entry name" value="Voltage-gated potassium channels. Chain C"/>
    <property type="match status" value="3"/>
</dbReference>
<dbReference type="SUPFAM" id="SSF81324">
    <property type="entry name" value="Voltage-gated potassium channels"/>
    <property type="match status" value="4"/>
</dbReference>
<evidence type="ECO:0000256" key="17">
    <source>
        <dbReference type="SAM" id="Phobius"/>
    </source>
</evidence>
<evidence type="ECO:0000256" key="9">
    <source>
        <dbReference type="ARBA" id="ARBA00022989"/>
    </source>
</evidence>
<evidence type="ECO:0000256" key="7">
    <source>
        <dbReference type="ARBA" id="ARBA00022837"/>
    </source>
</evidence>
<feature type="transmembrane region" description="Helical" evidence="17">
    <location>
        <begin position="340"/>
        <end position="364"/>
    </location>
</feature>
<evidence type="ECO:0000256" key="10">
    <source>
        <dbReference type="ARBA" id="ARBA00023065"/>
    </source>
</evidence>
<comment type="caution">
    <text evidence="19">The sequence shown here is derived from an EMBL/GenBank/DDBJ whole genome shotgun (WGS) entry which is preliminary data.</text>
</comment>
<dbReference type="GO" id="GO:0098703">
    <property type="term" value="P:calcium ion import across plasma membrane"/>
    <property type="evidence" value="ECO:0007669"/>
    <property type="project" value="TreeGrafter"/>
</dbReference>
<evidence type="ECO:0000256" key="14">
    <source>
        <dbReference type="ARBA" id="ARBA00061395"/>
    </source>
</evidence>
<name>A0A0W0G4Z1_MONRR</name>
<proteinExistence type="inferred from homology"/>
<feature type="region of interest" description="Disordered" evidence="16">
    <location>
        <begin position="236"/>
        <end position="256"/>
    </location>
</feature>
<protein>
    <recommendedName>
        <fullName evidence="15">Calcium-channel protein CCH1</fullName>
    </recommendedName>
</protein>
<dbReference type="EMBL" id="LATX01001124">
    <property type="protein sequence ID" value="KTB43644.1"/>
    <property type="molecule type" value="Genomic_DNA"/>
</dbReference>
<feature type="transmembrane region" description="Helical" evidence="17">
    <location>
        <begin position="1577"/>
        <end position="1599"/>
    </location>
</feature>
<feature type="compositionally biased region" description="Polar residues" evidence="16">
    <location>
        <begin position="2033"/>
        <end position="2050"/>
    </location>
</feature>
<organism evidence="19 20">
    <name type="scientific">Moniliophthora roreri</name>
    <name type="common">Frosty pod rot fungus</name>
    <name type="synonym">Monilia roreri</name>
    <dbReference type="NCBI Taxonomy" id="221103"/>
    <lineage>
        <taxon>Eukaryota</taxon>
        <taxon>Fungi</taxon>
        <taxon>Dikarya</taxon>
        <taxon>Basidiomycota</taxon>
        <taxon>Agaricomycotina</taxon>
        <taxon>Agaricomycetes</taxon>
        <taxon>Agaricomycetidae</taxon>
        <taxon>Agaricales</taxon>
        <taxon>Marasmiineae</taxon>
        <taxon>Marasmiaceae</taxon>
        <taxon>Moniliophthora</taxon>
    </lineage>
</organism>
<dbReference type="PANTHER" id="PTHR45628">
    <property type="entry name" value="VOLTAGE-DEPENDENT CALCIUM CHANNEL TYPE A SUBUNIT ALPHA-1"/>
    <property type="match status" value="1"/>
</dbReference>
<feature type="transmembrane region" description="Helical" evidence="17">
    <location>
        <begin position="598"/>
        <end position="618"/>
    </location>
</feature>
<evidence type="ECO:0000256" key="12">
    <source>
        <dbReference type="ARBA" id="ARBA00023180"/>
    </source>
</evidence>
<dbReference type="FunFam" id="1.10.287.70:FF:000093">
    <property type="entry name" value="Calcium channel subunit Cch1"/>
    <property type="match status" value="1"/>
</dbReference>